<dbReference type="AlphaFoldDB" id="A0A8J2RL99"/>
<dbReference type="Proteomes" id="UP000789390">
    <property type="component" value="Unassembled WGS sequence"/>
</dbReference>
<evidence type="ECO:0000313" key="2">
    <source>
        <dbReference type="EMBL" id="CAH0098302.1"/>
    </source>
</evidence>
<evidence type="ECO:0000313" key="3">
    <source>
        <dbReference type="Proteomes" id="UP000789390"/>
    </source>
</evidence>
<name>A0A8J2RL99_9CRUS</name>
<dbReference type="OrthoDB" id="6352605at2759"/>
<sequence length="360" mass="40659">MGGYLSRSRRREDKKEKNSPRLEPIEAEPDQNEIEVDEKRYVENVPNVDDITVREEVEACQTSSCADSLEPDETPVEVISTAFDVIDPAPRSPLYPSPEEMLMDVNAEEQQETDRQMRPCHSDVLSDTETKMENPNGISEVSHPLFKTNPSEAEVKEGEVGKAEKERHGRSSSPMFSDSVVNDSEADVTVDVQNLDPVFDSSLNREEEQTFLRNLDEEDVIEINVNEPENDQIGSSPYRSGVILGPVLVDDEPEIIVDVLSEGSRPVFDPSIHLMAEPVIFHPQPVPMDDIIELELAIDDELVKRKKRTLQKSNNVHPESKESQPGLDDEDLIDVNVGMYRQKKRARKIPRHKTLLDSPI</sequence>
<accession>A0A8J2RL99</accession>
<keyword evidence="3" id="KW-1185">Reference proteome</keyword>
<feature type="compositionally biased region" description="Basic and acidic residues" evidence="1">
    <location>
        <begin position="10"/>
        <end position="24"/>
    </location>
</feature>
<proteinExistence type="predicted"/>
<feature type="region of interest" description="Disordered" evidence="1">
    <location>
        <begin position="313"/>
        <end position="332"/>
    </location>
</feature>
<gene>
    <name evidence="2" type="ORF">DGAL_LOCUS351</name>
</gene>
<protein>
    <submittedName>
        <fullName evidence="2">Uncharacterized protein</fullName>
    </submittedName>
</protein>
<comment type="caution">
    <text evidence="2">The sequence shown here is derived from an EMBL/GenBank/DDBJ whole genome shotgun (WGS) entry which is preliminary data.</text>
</comment>
<feature type="region of interest" description="Disordered" evidence="1">
    <location>
        <begin position="127"/>
        <end position="179"/>
    </location>
</feature>
<dbReference type="EMBL" id="CAKKLH010000002">
    <property type="protein sequence ID" value="CAH0098302.1"/>
    <property type="molecule type" value="Genomic_DNA"/>
</dbReference>
<feature type="region of interest" description="Disordered" evidence="1">
    <location>
        <begin position="1"/>
        <end position="32"/>
    </location>
</feature>
<feature type="compositionally biased region" description="Basic and acidic residues" evidence="1">
    <location>
        <begin position="153"/>
        <end position="169"/>
    </location>
</feature>
<organism evidence="2 3">
    <name type="scientific">Daphnia galeata</name>
    <dbReference type="NCBI Taxonomy" id="27404"/>
    <lineage>
        <taxon>Eukaryota</taxon>
        <taxon>Metazoa</taxon>
        <taxon>Ecdysozoa</taxon>
        <taxon>Arthropoda</taxon>
        <taxon>Crustacea</taxon>
        <taxon>Branchiopoda</taxon>
        <taxon>Diplostraca</taxon>
        <taxon>Cladocera</taxon>
        <taxon>Anomopoda</taxon>
        <taxon>Daphniidae</taxon>
        <taxon>Daphnia</taxon>
    </lineage>
</organism>
<evidence type="ECO:0000256" key="1">
    <source>
        <dbReference type="SAM" id="MobiDB-lite"/>
    </source>
</evidence>
<reference evidence="2" key="1">
    <citation type="submission" date="2021-11" db="EMBL/GenBank/DDBJ databases">
        <authorList>
            <person name="Schell T."/>
        </authorList>
    </citation>
    <scope>NUCLEOTIDE SEQUENCE</scope>
    <source>
        <strain evidence="2">M5</strain>
    </source>
</reference>